<feature type="transmembrane region" description="Helical" evidence="9">
    <location>
        <begin position="193"/>
        <end position="211"/>
    </location>
</feature>
<comment type="caution">
    <text evidence="11">The sequence shown here is derived from an EMBL/GenBank/DDBJ whole genome shotgun (WGS) entry which is preliminary data.</text>
</comment>
<dbReference type="PANTHER" id="PTHR47823">
    <property type="entry name" value="ION_TRANS DOMAIN-CONTAINING PROTEIN"/>
    <property type="match status" value="1"/>
</dbReference>
<evidence type="ECO:0000256" key="7">
    <source>
        <dbReference type="ARBA" id="ARBA00023303"/>
    </source>
</evidence>
<feature type="domain" description="Cyclic nucleotide-binding" evidence="10">
    <location>
        <begin position="497"/>
        <end position="590"/>
    </location>
</feature>
<feature type="region of interest" description="Disordered" evidence="8">
    <location>
        <begin position="10"/>
        <end position="33"/>
    </location>
</feature>
<dbReference type="EMBL" id="CAJZBQ010000028">
    <property type="protein sequence ID" value="CAG9321514.1"/>
    <property type="molecule type" value="Genomic_DNA"/>
</dbReference>
<evidence type="ECO:0000313" key="11">
    <source>
        <dbReference type="EMBL" id="CAG9321514.1"/>
    </source>
</evidence>
<evidence type="ECO:0000256" key="9">
    <source>
        <dbReference type="SAM" id="Phobius"/>
    </source>
</evidence>
<evidence type="ECO:0000256" key="8">
    <source>
        <dbReference type="SAM" id="MobiDB-lite"/>
    </source>
</evidence>
<dbReference type="CDD" id="cd00038">
    <property type="entry name" value="CAP_ED"/>
    <property type="match status" value="1"/>
</dbReference>
<comment type="subcellular location">
    <subcellularLocation>
        <location evidence="1">Membrane</location>
        <topology evidence="1">Multi-pass membrane protein</topology>
    </subcellularLocation>
</comment>
<feature type="transmembrane region" description="Helical" evidence="9">
    <location>
        <begin position="162"/>
        <end position="181"/>
    </location>
</feature>
<gene>
    <name evidence="11" type="ORF">BSTOLATCC_MIC28794</name>
</gene>
<feature type="transmembrane region" description="Helical" evidence="9">
    <location>
        <begin position="362"/>
        <end position="380"/>
    </location>
</feature>
<evidence type="ECO:0000256" key="5">
    <source>
        <dbReference type="ARBA" id="ARBA00023065"/>
    </source>
</evidence>
<dbReference type="Gene3D" id="1.10.287.630">
    <property type="entry name" value="Helix hairpin bin"/>
    <property type="match status" value="1"/>
</dbReference>
<keyword evidence="3 9" id="KW-0812">Transmembrane</keyword>
<evidence type="ECO:0000256" key="6">
    <source>
        <dbReference type="ARBA" id="ARBA00023136"/>
    </source>
</evidence>
<dbReference type="InterPro" id="IPR018490">
    <property type="entry name" value="cNMP-bd_dom_sf"/>
</dbReference>
<dbReference type="PRINTS" id="PR01463">
    <property type="entry name" value="EAGCHANLFMLY"/>
</dbReference>
<dbReference type="GO" id="GO:0005249">
    <property type="term" value="F:voltage-gated potassium channel activity"/>
    <property type="evidence" value="ECO:0007669"/>
    <property type="project" value="InterPro"/>
</dbReference>
<dbReference type="InterPro" id="IPR014710">
    <property type="entry name" value="RmlC-like_jellyroll"/>
</dbReference>
<evidence type="ECO:0000256" key="1">
    <source>
        <dbReference type="ARBA" id="ARBA00004141"/>
    </source>
</evidence>
<proteinExistence type="predicted"/>
<dbReference type="InterPro" id="IPR000595">
    <property type="entry name" value="cNMP-bd_dom"/>
</dbReference>
<dbReference type="Pfam" id="PF00027">
    <property type="entry name" value="cNMP_binding"/>
    <property type="match status" value="1"/>
</dbReference>
<accession>A0AAU9J6U2</accession>
<organism evidence="11 12">
    <name type="scientific">Blepharisma stoltei</name>
    <dbReference type="NCBI Taxonomy" id="1481888"/>
    <lineage>
        <taxon>Eukaryota</taxon>
        <taxon>Sar</taxon>
        <taxon>Alveolata</taxon>
        <taxon>Ciliophora</taxon>
        <taxon>Postciliodesmatophora</taxon>
        <taxon>Heterotrichea</taxon>
        <taxon>Heterotrichida</taxon>
        <taxon>Blepharismidae</taxon>
        <taxon>Blepharisma</taxon>
    </lineage>
</organism>
<dbReference type="Gene3D" id="1.10.287.70">
    <property type="match status" value="1"/>
</dbReference>
<keyword evidence="12" id="KW-1185">Reference proteome</keyword>
<dbReference type="FunFam" id="1.10.287.70:FF:000123">
    <property type="entry name" value="Potassium channel KAT3"/>
    <property type="match status" value="1"/>
</dbReference>
<dbReference type="GO" id="GO:0016020">
    <property type="term" value="C:membrane"/>
    <property type="evidence" value="ECO:0007669"/>
    <property type="project" value="UniProtKB-SubCell"/>
</dbReference>
<dbReference type="PROSITE" id="PS50042">
    <property type="entry name" value="CNMP_BINDING_3"/>
    <property type="match status" value="1"/>
</dbReference>
<dbReference type="SUPFAM" id="SSF81324">
    <property type="entry name" value="Voltage-gated potassium channels"/>
    <property type="match status" value="1"/>
</dbReference>
<keyword evidence="7" id="KW-0407">Ion channel</keyword>
<dbReference type="PANTHER" id="PTHR47823:SF9">
    <property type="entry name" value="CHROMOSOME UNDETERMINED SCAFFOLD_10, WHOLE GENOME SHOTGUN SEQUENCE"/>
    <property type="match status" value="1"/>
</dbReference>
<dbReference type="AlphaFoldDB" id="A0AAU9J6U2"/>
<keyword evidence="6 9" id="KW-0472">Membrane</keyword>
<keyword evidence="2" id="KW-0813">Transport</keyword>
<evidence type="ECO:0000313" key="12">
    <source>
        <dbReference type="Proteomes" id="UP001162131"/>
    </source>
</evidence>
<protein>
    <recommendedName>
        <fullName evidence="10">Cyclic nucleotide-binding domain-containing protein</fullName>
    </recommendedName>
</protein>
<sequence>MKLLDVLQARSTKRASTHPPSADATQADLDMPPAPSSTFMCSPKNALHIIIPSKNVEDDNDLSSTERLKREIRNTPVINSKYLPIWQRMRVKIKTNLRMKSLRSEIKLYGTNTAVMNELKLDHKSFIENKDKKNDLLREMTGISSRPDVGFFIILPTSKFKIYWNIVLIFLLIYTATLMPYNLAFGTDVKYNAWWWIDLWINILFGIDVYINSVSAYYNSESMLILDHCTIFYHYLRTWMIFDLIACFPFNLVMDDNSGSSATSGNYNNLGKLARIPRLYRLFRISRLFKMLKYYRNSEFMEKMQEFLSLKNSVMRLMSFFTAVAICIHVMSCIWYFSAKLQGFSPETWVVRGGYQDLDNSTLYLLSVYWAFTTLTTVGYGDIHAFTDFEKMLAICWMIFGVCFFSVTIGSLSSMLSGIDTKESMLSTKLAIIDEFAKESKLSKEFKIRLRHALKYSTEKSGFSWDDKQDILNELPKNLRYEVALAMHRGAAKKIPFFSERDIVFVASIVPFLKHMLVENQSFVYLEGEFSDEIYFIAKGRVCYTFGPKNTGFRTLLRGSYFGDIEVIEQCSRKYSVKAVGNCHLLVMNKPLIVHISKEFPFIWKEMVKVSKKRDKLNKAGIKQVKELIELQNNGSLSGKPLQDVKKLINNICDEASAEEDSDGSEMNNPTLDGVFQAIGERNKSICEIEENLENMLVSARKLLKAAKEGKHGSLPPIKSRASSLSLIESVIETKSNHFISSADVSEISIDNINIDKTPGAESGVVIFNTKTSENEEEKLIADE</sequence>
<evidence type="ECO:0000256" key="2">
    <source>
        <dbReference type="ARBA" id="ARBA00022448"/>
    </source>
</evidence>
<dbReference type="Proteomes" id="UP001162131">
    <property type="component" value="Unassembled WGS sequence"/>
</dbReference>
<dbReference type="Pfam" id="PF00520">
    <property type="entry name" value="Ion_trans"/>
    <property type="match status" value="1"/>
</dbReference>
<dbReference type="SUPFAM" id="SSF51206">
    <property type="entry name" value="cAMP-binding domain-like"/>
    <property type="match status" value="1"/>
</dbReference>
<name>A0AAU9J6U2_9CILI</name>
<keyword evidence="5" id="KW-0406">Ion transport</keyword>
<feature type="transmembrane region" description="Helical" evidence="9">
    <location>
        <begin position="317"/>
        <end position="337"/>
    </location>
</feature>
<evidence type="ECO:0000256" key="4">
    <source>
        <dbReference type="ARBA" id="ARBA00022989"/>
    </source>
</evidence>
<dbReference type="InterPro" id="IPR003938">
    <property type="entry name" value="K_chnl_volt-dep_EAG/ELK/ERG"/>
</dbReference>
<dbReference type="Gene3D" id="2.60.120.10">
    <property type="entry name" value="Jelly Rolls"/>
    <property type="match status" value="1"/>
</dbReference>
<dbReference type="InterPro" id="IPR005821">
    <property type="entry name" value="Ion_trans_dom"/>
</dbReference>
<feature type="transmembrane region" description="Helical" evidence="9">
    <location>
        <begin position="392"/>
        <end position="416"/>
    </location>
</feature>
<evidence type="ECO:0000256" key="3">
    <source>
        <dbReference type="ARBA" id="ARBA00022692"/>
    </source>
</evidence>
<keyword evidence="4 9" id="KW-1133">Transmembrane helix</keyword>
<reference evidence="11" key="1">
    <citation type="submission" date="2021-09" db="EMBL/GenBank/DDBJ databases">
        <authorList>
            <consortium name="AG Swart"/>
            <person name="Singh M."/>
            <person name="Singh A."/>
            <person name="Seah K."/>
            <person name="Emmerich C."/>
        </authorList>
    </citation>
    <scope>NUCLEOTIDE SEQUENCE</scope>
    <source>
        <strain evidence="11">ATCC30299</strain>
    </source>
</reference>
<evidence type="ECO:0000259" key="10">
    <source>
        <dbReference type="PROSITE" id="PS50042"/>
    </source>
</evidence>